<accession>A0A1H0U5L4</accession>
<organism evidence="1 2">
    <name type="scientific">Clostridium gasigenes</name>
    <dbReference type="NCBI Taxonomy" id="94869"/>
    <lineage>
        <taxon>Bacteria</taxon>
        <taxon>Bacillati</taxon>
        <taxon>Bacillota</taxon>
        <taxon>Clostridia</taxon>
        <taxon>Eubacteriales</taxon>
        <taxon>Clostridiaceae</taxon>
        <taxon>Clostridium</taxon>
    </lineage>
</organism>
<evidence type="ECO:0000313" key="1">
    <source>
        <dbReference type="EMBL" id="SDP61275.1"/>
    </source>
</evidence>
<name>A0A1H0U5L4_9CLOT</name>
<dbReference type="EMBL" id="FNJM01000009">
    <property type="protein sequence ID" value="SDP61275.1"/>
    <property type="molecule type" value="Genomic_DNA"/>
</dbReference>
<protein>
    <recommendedName>
        <fullName evidence="3">Permuted papain-like amidase enzyme, YaeF/YiiX, C92 family</fullName>
    </recommendedName>
</protein>
<gene>
    <name evidence="1" type="ORF">SAMN04488529_10961</name>
</gene>
<dbReference type="OrthoDB" id="1645744at2"/>
<dbReference type="RefSeq" id="WP_089971028.1">
    <property type="nucleotide sequence ID" value="NZ_CP071376.1"/>
</dbReference>
<dbReference type="InterPro" id="IPR038765">
    <property type="entry name" value="Papain-like_cys_pep_sf"/>
</dbReference>
<reference evidence="1 2" key="1">
    <citation type="submission" date="2016-10" db="EMBL/GenBank/DDBJ databases">
        <authorList>
            <person name="de Groot N.N."/>
        </authorList>
    </citation>
    <scope>NUCLEOTIDE SEQUENCE [LARGE SCALE GENOMIC DNA]</scope>
    <source>
        <strain evidence="1 2">DSM 12272</strain>
    </source>
</reference>
<dbReference type="Gene3D" id="3.90.1720.10">
    <property type="entry name" value="endopeptidase domain like (from Nostoc punctiforme)"/>
    <property type="match status" value="1"/>
</dbReference>
<dbReference type="SUPFAM" id="SSF54001">
    <property type="entry name" value="Cysteine proteinases"/>
    <property type="match status" value="1"/>
</dbReference>
<sequence length="187" mass="21859">MKNKYIYLVFSNTGTLLSKCINNITKDDYVHVSLSFDDTFSKMYSFGRVFTSNPIIGGLVEENLHGGVYKKFTNTKCLIYKIDITEEQHKLLVDELKLFFSEKRKYRYNFIGLIAMQLDKTIIRDNYYFCSEFISQLLINSGIYETDKTPQFIKPSDLMKIENKEFIYEGLASNYTVYSDNDYSVVS</sequence>
<dbReference type="GeneID" id="65308331"/>
<dbReference type="AlphaFoldDB" id="A0A1H0U5L4"/>
<evidence type="ECO:0008006" key="3">
    <source>
        <dbReference type="Google" id="ProtNLM"/>
    </source>
</evidence>
<evidence type="ECO:0000313" key="2">
    <source>
        <dbReference type="Proteomes" id="UP000198597"/>
    </source>
</evidence>
<keyword evidence="2" id="KW-1185">Reference proteome</keyword>
<dbReference type="STRING" id="94869.SAMN04488529_10961"/>
<dbReference type="Proteomes" id="UP000198597">
    <property type="component" value="Unassembled WGS sequence"/>
</dbReference>
<proteinExistence type="predicted"/>